<dbReference type="RefSeq" id="WP_217333644.1">
    <property type="nucleotide sequence ID" value="NZ_JAHQZT010000002.1"/>
</dbReference>
<evidence type="ECO:0000256" key="2">
    <source>
        <dbReference type="ARBA" id="ARBA00022448"/>
    </source>
</evidence>
<keyword evidence="6" id="KW-0406">Ion transport</keyword>
<keyword evidence="3" id="KW-1134">Transmembrane beta strand</keyword>
<protein>
    <submittedName>
        <fullName evidence="11">Porin</fullName>
    </submittedName>
</protein>
<dbReference type="EMBL" id="JAHQZT010000002">
    <property type="protein sequence ID" value="MBV0932227.1"/>
    <property type="molecule type" value="Genomic_DNA"/>
</dbReference>
<dbReference type="InterPro" id="IPR033900">
    <property type="entry name" value="Gram_neg_porin_domain"/>
</dbReference>
<sequence length="339" mass="36319">MKKSLIALAVAGAMTAPIVAQADATLYGSFRVGLVSQQDEDLDLRDESTRIGIKGDVDLGLENTKGLFHWEANLDTTDNDAGVVNTDGTKSGKMFSERLAYIGATGNWGTALVGRQYHPHYTMVASHTNIFNSADKEFGEAFILGNNVDGNGYHHKRNDNTLAYASPIMAGFQVVAGAVIAGGNDDSQDDVDGYNVAAQYTGVEGLRVSASYAATEEDGVLGFDQDLWGVGATYKLSALTVAARYEDREIDAAGVTTDERDAWELAAAYQMGATALKARFGDLDIATADVDGEQWGLEVEQKLGNKGRVWVGYTDIDEEVATALNVAEDTLVLGYRLDF</sequence>
<reference evidence="11 12" key="1">
    <citation type="submission" date="2021-06" db="EMBL/GenBank/DDBJ databases">
        <title>Bacterium isolated from marine sediment.</title>
        <authorList>
            <person name="Zhu K.-L."/>
            <person name="Du Z.-J."/>
            <person name="Liang Q.-Y."/>
        </authorList>
    </citation>
    <scope>NUCLEOTIDE SEQUENCE [LARGE SCALE GENOMIC DNA]</scope>
    <source>
        <strain evidence="11 12">A346</strain>
    </source>
</reference>
<dbReference type="PANTHER" id="PTHR34501:SF9">
    <property type="entry name" value="MAJOR OUTER MEMBRANE PROTEIN P.IA"/>
    <property type="match status" value="1"/>
</dbReference>
<feature type="signal peptide" evidence="9">
    <location>
        <begin position="1"/>
        <end position="22"/>
    </location>
</feature>
<keyword evidence="7" id="KW-0626">Porin</keyword>
<keyword evidence="4" id="KW-0812">Transmembrane</keyword>
<dbReference type="CDD" id="cd00342">
    <property type="entry name" value="gram_neg_porins"/>
    <property type="match status" value="1"/>
</dbReference>
<keyword evidence="2" id="KW-0813">Transport</keyword>
<dbReference type="InterPro" id="IPR050298">
    <property type="entry name" value="Gram-neg_bact_OMP"/>
</dbReference>
<evidence type="ECO:0000256" key="6">
    <source>
        <dbReference type="ARBA" id="ARBA00023065"/>
    </source>
</evidence>
<comment type="caution">
    <text evidence="11">The sequence shown here is derived from an EMBL/GenBank/DDBJ whole genome shotgun (WGS) entry which is preliminary data.</text>
</comment>
<evidence type="ECO:0000256" key="3">
    <source>
        <dbReference type="ARBA" id="ARBA00022452"/>
    </source>
</evidence>
<gene>
    <name evidence="11" type="ORF">KTN04_02600</name>
</gene>
<evidence type="ECO:0000256" key="5">
    <source>
        <dbReference type="ARBA" id="ARBA00022729"/>
    </source>
</evidence>
<organism evidence="11 12">
    <name type="scientific">Marinobacterium weihaiense</name>
    <dbReference type="NCBI Taxonomy" id="2851016"/>
    <lineage>
        <taxon>Bacteria</taxon>
        <taxon>Pseudomonadati</taxon>
        <taxon>Pseudomonadota</taxon>
        <taxon>Gammaproteobacteria</taxon>
        <taxon>Oceanospirillales</taxon>
        <taxon>Oceanospirillaceae</taxon>
        <taxon>Marinobacterium</taxon>
    </lineage>
</organism>
<evidence type="ECO:0000256" key="7">
    <source>
        <dbReference type="ARBA" id="ARBA00023114"/>
    </source>
</evidence>
<comment type="subcellular location">
    <subcellularLocation>
        <location evidence="1">Cell outer membrane</location>
        <topology evidence="1">Multi-pass membrane protein</topology>
    </subcellularLocation>
</comment>
<dbReference type="Proteomes" id="UP000755551">
    <property type="component" value="Unassembled WGS sequence"/>
</dbReference>
<keyword evidence="8" id="KW-0998">Cell outer membrane</keyword>
<accession>A0ABS6M7G5</accession>
<evidence type="ECO:0000313" key="12">
    <source>
        <dbReference type="Proteomes" id="UP000755551"/>
    </source>
</evidence>
<evidence type="ECO:0000256" key="8">
    <source>
        <dbReference type="ARBA" id="ARBA00023237"/>
    </source>
</evidence>
<evidence type="ECO:0000313" key="11">
    <source>
        <dbReference type="EMBL" id="MBV0932227.1"/>
    </source>
</evidence>
<dbReference type="PANTHER" id="PTHR34501">
    <property type="entry name" value="PROTEIN YDDL-RELATED"/>
    <property type="match status" value="1"/>
</dbReference>
<keyword evidence="5 9" id="KW-0732">Signal</keyword>
<evidence type="ECO:0000259" key="10">
    <source>
        <dbReference type="Pfam" id="PF13609"/>
    </source>
</evidence>
<evidence type="ECO:0000256" key="9">
    <source>
        <dbReference type="SAM" id="SignalP"/>
    </source>
</evidence>
<evidence type="ECO:0000256" key="1">
    <source>
        <dbReference type="ARBA" id="ARBA00004571"/>
    </source>
</evidence>
<keyword evidence="12" id="KW-1185">Reference proteome</keyword>
<proteinExistence type="predicted"/>
<feature type="domain" description="Porin" evidence="10">
    <location>
        <begin position="7"/>
        <end position="317"/>
    </location>
</feature>
<keyword evidence="3" id="KW-0472">Membrane</keyword>
<dbReference type="Pfam" id="PF13609">
    <property type="entry name" value="Porin_4"/>
    <property type="match status" value="1"/>
</dbReference>
<evidence type="ECO:0000256" key="4">
    <source>
        <dbReference type="ARBA" id="ARBA00022692"/>
    </source>
</evidence>
<name>A0ABS6M7G5_9GAMM</name>
<feature type="chain" id="PRO_5045876674" evidence="9">
    <location>
        <begin position="23"/>
        <end position="339"/>
    </location>
</feature>